<evidence type="ECO:0000313" key="2">
    <source>
        <dbReference type="EnsemblMetazoa" id="G11680.3:cds"/>
    </source>
</evidence>
<organism evidence="2 3">
    <name type="scientific">Magallana gigas</name>
    <name type="common">Pacific oyster</name>
    <name type="synonym">Crassostrea gigas</name>
    <dbReference type="NCBI Taxonomy" id="29159"/>
    <lineage>
        <taxon>Eukaryota</taxon>
        <taxon>Metazoa</taxon>
        <taxon>Spiralia</taxon>
        <taxon>Lophotrochozoa</taxon>
        <taxon>Mollusca</taxon>
        <taxon>Bivalvia</taxon>
        <taxon>Autobranchia</taxon>
        <taxon>Pteriomorphia</taxon>
        <taxon>Ostreida</taxon>
        <taxon>Ostreoidea</taxon>
        <taxon>Ostreidae</taxon>
        <taxon>Magallana</taxon>
    </lineage>
</organism>
<evidence type="ECO:0000256" key="1">
    <source>
        <dbReference type="SAM" id="MobiDB-lite"/>
    </source>
</evidence>
<name>A0A8W8HYI7_MAGGI</name>
<feature type="region of interest" description="Disordered" evidence="1">
    <location>
        <begin position="1"/>
        <end position="98"/>
    </location>
</feature>
<proteinExistence type="predicted"/>
<accession>A0A8W8HYI7</accession>
<protein>
    <submittedName>
        <fullName evidence="2">Uncharacterized protein</fullName>
    </submittedName>
</protein>
<feature type="compositionally biased region" description="Basic residues" evidence="1">
    <location>
        <begin position="1"/>
        <end position="12"/>
    </location>
</feature>
<dbReference type="Proteomes" id="UP000005408">
    <property type="component" value="Unassembled WGS sequence"/>
</dbReference>
<feature type="compositionally biased region" description="Basic and acidic residues" evidence="1">
    <location>
        <begin position="13"/>
        <end position="22"/>
    </location>
</feature>
<dbReference type="EnsemblMetazoa" id="G11680.3">
    <property type="protein sequence ID" value="G11680.3:cds"/>
    <property type="gene ID" value="G11680"/>
</dbReference>
<sequence length="98" mass="11474">MRVHPTTRRKLKKASEEQRNENQDTSEVEEKEQNELPQISTTENMNGTVLEENQDEKSEKIEKKKRRRGGKVKPMSDIPNPVQRPLSKLPPLQMQRNP</sequence>
<keyword evidence="3" id="KW-1185">Reference proteome</keyword>
<dbReference type="AlphaFoldDB" id="A0A8W8HYI7"/>
<feature type="compositionally biased region" description="Polar residues" evidence="1">
    <location>
        <begin position="35"/>
        <end position="47"/>
    </location>
</feature>
<evidence type="ECO:0000313" key="3">
    <source>
        <dbReference type="Proteomes" id="UP000005408"/>
    </source>
</evidence>
<reference evidence="2" key="1">
    <citation type="submission" date="2022-08" db="UniProtKB">
        <authorList>
            <consortium name="EnsemblMetazoa"/>
        </authorList>
    </citation>
    <scope>IDENTIFICATION</scope>
    <source>
        <strain evidence="2">05x7-T-G4-1.051#20</strain>
    </source>
</reference>